<feature type="compositionally biased region" description="Low complexity" evidence="1">
    <location>
        <begin position="485"/>
        <end position="524"/>
    </location>
</feature>
<dbReference type="Gene3D" id="2.60.40.640">
    <property type="match status" value="1"/>
</dbReference>
<dbReference type="EMBL" id="ML220150">
    <property type="protein sequence ID" value="TGZ77662.1"/>
    <property type="molecule type" value="Genomic_DNA"/>
</dbReference>
<dbReference type="InterPro" id="IPR050357">
    <property type="entry name" value="Arrestin_domain-protein"/>
</dbReference>
<dbReference type="InterPro" id="IPR014756">
    <property type="entry name" value="Ig_E-set"/>
</dbReference>
<dbReference type="Pfam" id="PF00339">
    <property type="entry name" value="Arrestin_N"/>
    <property type="match status" value="1"/>
</dbReference>
<dbReference type="GO" id="GO:0070086">
    <property type="term" value="P:ubiquitin-dependent endocytosis"/>
    <property type="evidence" value="ECO:0007669"/>
    <property type="project" value="TreeGrafter"/>
</dbReference>
<feature type="compositionally biased region" description="Low complexity" evidence="1">
    <location>
        <begin position="456"/>
        <end position="475"/>
    </location>
</feature>
<organism evidence="3 4">
    <name type="scientific">Ascodesmis nigricans</name>
    <dbReference type="NCBI Taxonomy" id="341454"/>
    <lineage>
        <taxon>Eukaryota</taxon>
        <taxon>Fungi</taxon>
        <taxon>Dikarya</taxon>
        <taxon>Ascomycota</taxon>
        <taxon>Pezizomycotina</taxon>
        <taxon>Pezizomycetes</taxon>
        <taxon>Pezizales</taxon>
        <taxon>Ascodesmidaceae</taxon>
        <taxon>Ascodesmis</taxon>
    </lineage>
</organism>
<evidence type="ECO:0000259" key="2">
    <source>
        <dbReference type="Pfam" id="PF00339"/>
    </source>
</evidence>
<dbReference type="CDD" id="cd22952">
    <property type="entry name" value="ART10-like"/>
    <property type="match status" value="1"/>
</dbReference>
<dbReference type="AlphaFoldDB" id="A0A4S2ML14"/>
<dbReference type="GO" id="GO:0005886">
    <property type="term" value="C:plasma membrane"/>
    <property type="evidence" value="ECO:0007669"/>
    <property type="project" value="TreeGrafter"/>
</dbReference>
<dbReference type="SUPFAM" id="SSF81296">
    <property type="entry name" value="E set domains"/>
    <property type="match status" value="1"/>
</dbReference>
<gene>
    <name evidence="3" type="ORF">EX30DRAFT_356280</name>
</gene>
<evidence type="ECO:0000313" key="4">
    <source>
        <dbReference type="Proteomes" id="UP000298138"/>
    </source>
</evidence>
<accession>A0A4S2ML14</accession>
<proteinExistence type="predicted"/>
<sequence length="612" mass="67056">MSVRVELDQQHGVFTCLDWVTGKVFMNLPTEETISAITVKMEGIVRTRLDPPVIEGTGPEMKRDKRRTETEIHRVLYLVQTVWPPEHLRENAEKGFTLKPGEYEYPFRIRIPINSSCTSGAGVGGGLLGKLTFENGNLDFAKEAENHIKGTLPPSLSCVPGDIATIRYFLKVTVNRPKLFKTNLRSIDPFVFLPLEPPRPPQTTRETFAKRRHEFIPLPSPSSPKKSIFSSMFKSSSSSSSHSSEKTPPILFTLEARLPSPPIIVPTDPIPLRLLITKLAPFMDVISMRSIAVSLIAITKVRAHQWTREESEVVSIVSVADLHVPICGAETRVEEPVEVEGGLWRGRAIPDTVPPAFVSCAVSREYKLQVNVGLSRGREEHIDVLSLLLPLNVYSGISPPPQLLQQLPPSNSSIPPPSPTTSKLPPQLPARKPVPVSHASSTLHIPGAYPAKTSKSANASPVGSPSSSPAFGAWPQEKRPRSSHEVGSSSSAGTGYQQYQQYQQQGQQMGLYQHQPHQPLYPQQMGQYPPPSPSSPSSPSWQEGITPGTPGLGPHITSSSGGMDTDPLPPPPTYEDALMDEIGPVDGGRRRYTYRQGEGYFGARDEEGETAR</sequence>
<dbReference type="Proteomes" id="UP000298138">
    <property type="component" value="Unassembled WGS sequence"/>
</dbReference>
<evidence type="ECO:0000256" key="1">
    <source>
        <dbReference type="SAM" id="MobiDB-lite"/>
    </source>
</evidence>
<evidence type="ECO:0000313" key="3">
    <source>
        <dbReference type="EMBL" id="TGZ77662.1"/>
    </source>
</evidence>
<feature type="region of interest" description="Disordered" evidence="1">
    <location>
        <begin position="402"/>
        <end position="591"/>
    </location>
</feature>
<dbReference type="PANTHER" id="PTHR11188">
    <property type="entry name" value="ARRESTIN DOMAIN CONTAINING PROTEIN"/>
    <property type="match status" value="1"/>
</dbReference>
<protein>
    <recommendedName>
        <fullName evidence="2">Arrestin-like N-terminal domain-containing protein</fullName>
    </recommendedName>
</protein>
<keyword evidence="4" id="KW-1185">Reference proteome</keyword>
<dbReference type="STRING" id="341454.A0A4S2ML14"/>
<dbReference type="InParanoid" id="A0A4S2ML14"/>
<dbReference type="InterPro" id="IPR011021">
    <property type="entry name" value="Arrestin-like_N"/>
</dbReference>
<name>A0A4S2ML14_9PEZI</name>
<dbReference type="GO" id="GO:0005829">
    <property type="term" value="C:cytosol"/>
    <property type="evidence" value="ECO:0007669"/>
    <property type="project" value="TreeGrafter"/>
</dbReference>
<dbReference type="PANTHER" id="PTHR11188:SF166">
    <property type="entry name" value="ARRESTIN (OR S-ANTIGEN), N-TERMINAL DOMAIN PROTEIN (AFU_ORTHOLOGUE AFUA_7G02050)"/>
    <property type="match status" value="1"/>
</dbReference>
<feature type="compositionally biased region" description="Low complexity" evidence="1">
    <location>
        <begin position="403"/>
        <end position="413"/>
    </location>
</feature>
<dbReference type="InterPro" id="IPR014752">
    <property type="entry name" value="Arrestin-like_C"/>
</dbReference>
<dbReference type="GO" id="GO:0030674">
    <property type="term" value="F:protein-macromolecule adaptor activity"/>
    <property type="evidence" value="ECO:0007669"/>
    <property type="project" value="TreeGrafter"/>
</dbReference>
<feature type="domain" description="Arrestin-like N-terminal" evidence="2">
    <location>
        <begin position="3"/>
        <end position="183"/>
    </location>
</feature>
<dbReference type="GO" id="GO:0031625">
    <property type="term" value="F:ubiquitin protein ligase binding"/>
    <property type="evidence" value="ECO:0007669"/>
    <property type="project" value="TreeGrafter"/>
</dbReference>
<dbReference type="OrthoDB" id="3365616at2759"/>
<reference evidence="3 4" key="1">
    <citation type="submission" date="2019-04" db="EMBL/GenBank/DDBJ databases">
        <title>Comparative genomics and transcriptomics to analyze fruiting body development in filamentous ascomycetes.</title>
        <authorList>
            <consortium name="DOE Joint Genome Institute"/>
            <person name="Lutkenhaus R."/>
            <person name="Traeger S."/>
            <person name="Breuer J."/>
            <person name="Kuo A."/>
            <person name="Lipzen A."/>
            <person name="Pangilinan J."/>
            <person name="Dilworth D."/>
            <person name="Sandor L."/>
            <person name="Poggeler S."/>
            <person name="Barry K."/>
            <person name="Grigoriev I.V."/>
            <person name="Nowrousian M."/>
        </authorList>
    </citation>
    <scope>NUCLEOTIDE SEQUENCE [LARGE SCALE GENOMIC DNA]</scope>
    <source>
        <strain evidence="3 4">CBS 389.68</strain>
    </source>
</reference>